<dbReference type="GO" id="GO:0009279">
    <property type="term" value="C:cell outer membrane"/>
    <property type="evidence" value="ECO:0007669"/>
    <property type="project" value="UniProtKB-SubCell"/>
</dbReference>
<feature type="domain" description="SusD-like N-terminal" evidence="7">
    <location>
        <begin position="93"/>
        <end position="239"/>
    </location>
</feature>
<keyword evidence="3" id="KW-0732">Signal</keyword>
<accession>A0A1N7RDC0</accession>
<dbReference type="Proteomes" id="UP000186917">
    <property type="component" value="Unassembled WGS sequence"/>
</dbReference>
<organism evidence="8 9">
    <name type="scientific">Filimonas lacunae</name>
    <dbReference type="NCBI Taxonomy" id="477680"/>
    <lineage>
        <taxon>Bacteria</taxon>
        <taxon>Pseudomonadati</taxon>
        <taxon>Bacteroidota</taxon>
        <taxon>Chitinophagia</taxon>
        <taxon>Chitinophagales</taxon>
        <taxon>Chitinophagaceae</taxon>
        <taxon>Filimonas</taxon>
    </lineage>
</organism>
<dbReference type="PROSITE" id="PS51257">
    <property type="entry name" value="PROKAR_LIPOPROTEIN"/>
    <property type="match status" value="1"/>
</dbReference>
<evidence type="ECO:0000259" key="6">
    <source>
        <dbReference type="Pfam" id="PF07980"/>
    </source>
</evidence>
<dbReference type="CDD" id="cd08977">
    <property type="entry name" value="SusD"/>
    <property type="match status" value="1"/>
</dbReference>
<reference evidence="9" key="1">
    <citation type="submission" date="2017-01" db="EMBL/GenBank/DDBJ databases">
        <authorList>
            <person name="Varghese N."/>
            <person name="Submissions S."/>
        </authorList>
    </citation>
    <scope>NUCLEOTIDE SEQUENCE [LARGE SCALE GENOMIC DNA]</scope>
    <source>
        <strain evidence="9">DSM 21054</strain>
    </source>
</reference>
<dbReference type="Gene3D" id="1.25.40.390">
    <property type="match status" value="1"/>
</dbReference>
<keyword evidence="4" id="KW-0472">Membrane</keyword>
<evidence type="ECO:0000313" key="8">
    <source>
        <dbReference type="EMBL" id="SIT33105.1"/>
    </source>
</evidence>
<evidence type="ECO:0000313" key="9">
    <source>
        <dbReference type="Proteomes" id="UP000186917"/>
    </source>
</evidence>
<dbReference type="Pfam" id="PF14322">
    <property type="entry name" value="SusD-like_3"/>
    <property type="match status" value="1"/>
</dbReference>
<evidence type="ECO:0000256" key="4">
    <source>
        <dbReference type="ARBA" id="ARBA00023136"/>
    </source>
</evidence>
<dbReference type="InterPro" id="IPR011990">
    <property type="entry name" value="TPR-like_helical_dom_sf"/>
</dbReference>
<dbReference type="InterPro" id="IPR012944">
    <property type="entry name" value="SusD_RagB_dom"/>
</dbReference>
<comment type="similarity">
    <text evidence="2">Belongs to the SusD family.</text>
</comment>
<evidence type="ECO:0000256" key="2">
    <source>
        <dbReference type="ARBA" id="ARBA00006275"/>
    </source>
</evidence>
<evidence type="ECO:0000256" key="3">
    <source>
        <dbReference type="ARBA" id="ARBA00022729"/>
    </source>
</evidence>
<keyword evidence="9" id="KW-1185">Reference proteome</keyword>
<dbReference type="Pfam" id="PF07980">
    <property type="entry name" value="SusD_RagB"/>
    <property type="match status" value="1"/>
</dbReference>
<name>A0A1N7RDC0_9BACT</name>
<dbReference type="InterPro" id="IPR033985">
    <property type="entry name" value="SusD-like_N"/>
</dbReference>
<dbReference type="STRING" id="477680.SAMN05421788_11230"/>
<dbReference type="EMBL" id="FTOR01000012">
    <property type="protein sequence ID" value="SIT33105.1"/>
    <property type="molecule type" value="Genomic_DNA"/>
</dbReference>
<evidence type="ECO:0000256" key="5">
    <source>
        <dbReference type="ARBA" id="ARBA00023237"/>
    </source>
</evidence>
<dbReference type="OrthoDB" id="630434at2"/>
<gene>
    <name evidence="8" type="ORF">SAMN05421788_11230</name>
</gene>
<proteinExistence type="inferred from homology"/>
<evidence type="ECO:0000259" key="7">
    <source>
        <dbReference type="Pfam" id="PF14322"/>
    </source>
</evidence>
<dbReference type="AlphaFoldDB" id="A0A1N7RDC0"/>
<feature type="domain" description="RagB/SusD" evidence="6">
    <location>
        <begin position="256"/>
        <end position="491"/>
    </location>
</feature>
<dbReference type="SUPFAM" id="SSF48452">
    <property type="entry name" value="TPR-like"/>
    <property type="match status" value="1"/>
</dbReference>
<protein>
    <submittedName>
        <fullName evidence="8">SusD family protein</fullName>
    </submittedName>
</protein>
<dbReference type="RefSeq" id="WP_076382112.1">
    <property type="nucleotide sequence ID" value="NZ_AP017422.1"/>
</dbReference>
<comment type="subcellular location">
    <subcellularLocation>
        <location evidence="1">Cell outer membrane</location>
    </subcellularLocation>
</comment>
<evidence type="ECO:0000256" key="1">
    <source>
        <dbReference type="ARBA" id="ARBA00004442"/>
    </source>
</evidence>
<keyword evidence="5" id="KW-0998">Cell outer membrane</keyword>
<sequence>MYLLKSISLTSLVITGLLLTGCKKSYLNTTPNDSATIDEAFANTTTAWGAINGIHRSLYIQYAQQDQGGQGSVAINLDYMGEDLVKTGTGSGWFTNSYRWKAHRAVTGTTDLYPYRFYYKIIHNANMIIENVDRATGPAADKRAIKGEAYVYRAWAHFVLVQLYGKRYNKDAAPNTQPGVPLRLSSSTDPLARATVEQVYTQVNTDLDSAITNLTGYNRTYKSHFNVQVAQGIKARVALTMQNWDSAAVYAATARQGYSLMSRADYLTGFNNISNIEWMWGSQQTADQTTYFYSFFAYMSANYASSDIRTNPKAISSMLYRNISKTDVRKQLWDSTGANTSFPIPANGVRKQYMNRKFLTATSSSIGDVPNMRAAEMYLIEAEAKARAGDNGGAQDALYQLAFQRDSMYTKSTRTGQALITEIMRQRRTELWGEGFRFLDLKRLNLPLDRTGANHDATLAEVFTVPVESILWQWLIPQDEINYSSGLVTQNDL</sequence>